<organism evidence="8 9">
    <name type="scientific">Cyanobacterium aponinum 0216</name>
    <dbReference type="NCBI Taxonomy" id="2676140"/>
    <lineage>
        <taxon>Bacteria</taxon>
        <taxon>Bacillati</taxon>
        <taxon>Cyanobacteriota</taxon>
        <taxon>Cyanophyceae</taxon>
        <taxon>Oscillatoriophycideae</taxon>
        <taxon>Chroococcales</taxon>
        <taxon>Geminocystaceae</taxon>
        <taxon>Cyanobacterium</taxon>
    </lineage>
</organism>
<evidence type="ECO:0000256" key="3">
    <source>
        <dbReference type="ARBA" id="ARBA00022989"/>
    </source>
</evidence>
<dbReference type="Pfam" id="PF06803">
    <property type="entry name" value="DUF1232"/>
    <property type="match status" value="1"/>
</dbReference>
<keyword evidence="4 6" id="KW-0472">Membrane</keyword>
<feature type="transmembrane region" description="Helical" evidence="6">
    <location>
        <begin position="21"/>
        <end position="37"/>
    </location>
</feature>
<feature type="domain" description="DUF1232" evidence="7">
    <location>
        <begin position="24"/>
        <end position="57"/>
    </location>
</feature>
<keyword evidence="3 6" id="KW-1133">Transmembrane helix</keyword>
<reference evidence="8 9" key="1">
    <citation type="submission" date="2019-11" db="EMBL/GenBank/DDBJ databases">
        <title>Isolation of a new High Light Tolerant Cyanobacteria.</title>
        <authorList>
            <person name="Dobson Z."/>
            <person name="Vaughn N."/>
            <person name="Vaughn M."/>
            <person name="Fromme P."/>
            <person name="Mazor Y."/>
        </authorList>
    </citation>
    <scope>NUCLEOTIDE SEQUENCE [LARGE SCALE GENOMIC DNA]</scope>
    <source>
        <strain evidence="8 9">0216</strain>
    </source>
</reference>
<evidence type="ECO:0000313" key="8">
    <source>
        <dbReference type="EMBL" id="MTF38134.1"/>
    </source>
</evidence>
<dbReference type="AlphaFoldDB" id="A0A844GNF6"/>
<evidence type="ECO:0000259" key="7">
    <source>
        <dbReference type="Pfam" id="PF06803"/>
    </source>
</evidence>
<keyword evidence="2 6" id="KW-0812">Transmembrane</keyword>
<dbReference type="Proteomes" id="UP000437131">
    <property type="component" value="Unassembled WGS sequence"/>
</dbReference>
<evidence type="ECO:0000256" key="1">
    <source>
        <dbReference type="ARBA" id="ARBA00004127"/>
    </source>
</evidence>
<accession>A0A844GNF6</accession>
<gene>
    <name evidence="8" type="ORF">GGC33_04265</name>
</gene>
<evidence type="ECO:0000313" key="9">
    <source>
        <dbReference type="Proteomes" id="UP000437131"/>
    </source>
</evidence>
<dbReference type="RefSeq" id="WP_015217952.1">
    <property type="nucleotide sequence ID" value="NZ_WMIA01000003.1"/>
</dbReference>
<dbReference type="GO" id="GO:0012505">
    <property type="term" value="C:endomembrane system"/>
    <property type="evidence" value="ECO:0007669"/>
    <property type="project" value="UniProtKB-SubCell"/>
</dbReference>
<feature type="region of interest" description="Disordered" evidence="5">
    <location>
        <begin position="71"/>
        <end position="91"/>
    </location>
</feature>
<protein>
    <submittedName>
        <fullName evidence="8">DUF1232 domain-containing protein</fullName>
    </submittedName>
</protein>
<evidence type="ECO:0000256" key="4">
    <source>
        <dbReference type="ARBA" id="ARBA00023136"/>
    </source>
</evidence>
<dbReference type="EMBL" id="WMIA01000003">
    <property type="protein sequence ID" value="MTF38134.1"/>
    <property type="molecule type" value="Genomic_DNA"/>
</dbReference>
<evidence type="ECO:0000256" key="5">
    <source>
        <dbReference type="SAM" id="MobiDB-lite"/>
    </source>
</evidence>
<name>A0A844GNF6_9CHRO</name>
<evidence type="ECO:0000256" key="2">
    <source>
        <dbReference type="ARBA" id="ARBA00022692"/>
    </source>
</evidence>
<evidence type="ECO:0000256" key="6">
    <source>
        <dbReference type="SAM" id="Phobius"/>
    </source>
</evidence>
<comment type="caution">
    <text evidence="8">The sequence shown here is derived from an EMBL/GenBank/DDBJ whole genome shotgun (WGS) entry which is preliminary data.</text>
</comment>
<comment type="subcellular location">
    <subcellularLocation>
        <location evidence="1">Endomembrane system</location>
        <topology evidence="1">Multi-pass membrane protein</topology>
    </subcellularLocation>
</comment>
<proteinExistence type="predicted"/>
<dbReference type="InterPro" id="IPR010652">
    <property type="entry name" value="DUF1232"/>
</dbReference>
<feature type="compositionally biased region" description="Basic and acidic residues" evidence="5">
    <location>
        <begin position="71"/>
        <end position="84"/>
    </location>
</feature>
<sequence length="91" mass="10332">MKITPQAIYSLYSNAIRNPKYRNWIILGTLIYVLSPIDISPDIFPLAGQIDDFLLLSIMAIEVTQMVFNSQKKEEEKPTEKTVDVDAVSVE</sequence>